<evidence type="ECO:0000313" key="2">
    <source>
        <dbReference type="Proteomes" id="UP001396334"/>
    </source>
</evidence>
<organism evidence="1 2">
    <name type="scientific">Hibiscus sabdariffa</name>
    <name type="common">roselle</name>
    <dbReference type="NCBI Taxonomy" id="183260"/>
    <lineage>
        <taxon>Eukaryota</taxon>
        <taxon>Viridiplantae</taxon>
        <taxon>Streptophyta</taxon>
        <taxon>Embryophyta</taxon>
        <taxon>Tracheophyta</taxon>
        <taxon>Spermatophyta</taxon>
        <taxon>Magnoliopsida</taxon>
        <taxon>eudicotyledons</taxon>
        <taxon>Gunneridae</taxon>
        <taxon>Pentapetalae</taxon>
        <taxon>rosids</taxon>
        <taxon>malvids</taxon>
        <taxon>Malvales</taxon>
        <taxon>Malvaceae</taxon>
        <taxon>Malvoideae</taxon>
        <taxon>Hibiscus</taxon>
    </lineage>
</organism>
<name>A0ABR2TA02_9ROSI</name>
<gene>
    <name evidence="1" type="ORF">V6N11_050376</name>
</gene>
<sequence>MTNVERCRRHFGQSSLCPVCNEADESILHVLQDCCVASAIWQCLVPSSLLPEFYESNLQAWIINNVCSRLLHPEGDIPWSYLFLSSLWQIWKSRNDLVFNNVAHPTNAILGRAITWTRYYSDICQQNNVTAPNCGSTIPWKQPEPDCKETVQMLNALHADNSPFSLVRAIAKLR</sequence>
<dbReference type="EMBL" id="JBBPBN010000007">
    <property type="protein sequence ID" value="KAK9034202.1"/>
    <property type="molecule type" value="Genomic_DNA"/>
</dbReference>
<proteinExistence type="predicted"/>
<protein>
    <recommendedName>
        <fullName evidence="3">Reverse transcriptase zinc-binding domain-containing protein</fullName>
    </recommendedName>
</protein>
<reference evidence="1 2" key="1">
    <citation type="journal article" date="2024" name="G3 (Bethesda)">
        <title>Genome assembly of Hibiscus sabdariffa L. provides insights into metabolisms of medicinal natural products.</title>
        <authorList>
            <person name="Kim T."/>
        </authorList>
    </citation>
    <scope>NUCLEOTIDE SEQUENCE [LARGE SCALE GENOMIC DNA]</scope>
    <source>
        <strain evidence="1">TK-2024</strain>
        <tissue evidence="1">Old leaves</tissue>
    </source>
</reference>
<comment type="caution">
    <text evidence="1">The sequence shown here is derived from an EMBL/GenBank/DDBJ whole genome shotgun (WGS) entry which is preliminary data.</text>
</comment>
<evidence type="ECO:0008006" key="3">
    <source>
        <dbReference type="Google" id="ProtNLM"/>
    </source>
</evidence>
<accession>A0ABR2TA02</accession>
<keyword evidence="2" id="KW-1185">Reference proteome</keyword>
<evidence type="ECO:0000313" key="1">
    <source>
        <dbReference type="EMBL" id="KAK9034202.1"/>
    </source>
</evidence>
<dbReference type="Proteomes" id="UP001396334">
    <property type="component" value="Unassembled WGS sequence"/>
</dbReference>